<name>A0A6J8AKK9_MYTCO</name>
<dbReference type="AlphaFoldDB" id="A0A6J8AKK9"/>
<accession>A0A6J8AKK9</accession>
<evidence type="ECO:0000313" key="1">
    <source>
        <dbReference type="EMBL" id="CAC5368960.1"/>
    </source>
</evidence>
<dbReference type="Proteomes" id="UP000507470">
    <property type="component" value="Unassembled WGS sequence"/>
</dbReference>
<protein>
    <submittedName>
        <fullName evidence="1">Uncharacterized protein</fullName>
    </submittedName>
</protein>
<reference evidence="1 2" key="1">
    <citation type="submission" date="2020-06" db="EMBL/GenBank/DDBJ databases">
        <authorList>
            <person name="Li R."/>
            <person name="Bekaert M."/>
        </authorList>
    </citation>
    <scope>NUCLEOTIDE SEQUENCE [LARGE SCALE GENOMIC DNA]</scope>
    <source>
        <strain evidence="2">wild</strain>
    </source>
</reference>
<gene>
    <name evidence="1" type="ORF">MCOR_8335</name>
</gene>
<evidence type="ECO:0000313" key="2">
    <source>
        <dbReference type="Proteomes" id="UP000507470"/>
    </source>
</evidence>
<organism evidence="1 2">
    <name type="scientific">Mytilus coruscus</name>
    <name type="common">Sea mussel</name>
    <dbReference type="NCBI Taxonomy" id="42192"/>
    <lineage>
        <taxon>Eukaryota</taxon>
        <taxon>Metazoa</taxon>
        <taxon>Spiralia</taxon>
        <taxon>Lophotrochozoa</taxon>
        <taxon>Mollusca</taxon>
        <taxon>Bivalvia</taxon>
        <taxon>Autobranchia</taxon>
        <taxon>Pteriomorphia</taxon>
        <taxon>Mytilida</taxon>
        <taxon>Mytiloidea</taxon>
        <taxon>Mytilidae</taxon>
        <taxon>Mytilinae</taxon>
        <taxon>Mytilus</taxon>
    </lineage>
</organism>
<keyword evidence="2" id="KW-1185">Reference proteome</keyword>
<proteinExistence type="predicted"/>
<dbReference type="EMBL" id="CACVKT020001516">
    <property type="protein sequence ID" value="CAC5368960.1"/>
    <property type="molecule type" value="Genomic_DNA"/>
</dbReference>
<sequence>MKMMTASDGVDTTADISVTSTSEMSTSVEASDSTNGETMSVFFQTSVLPPSLDQTSTDTVPWIVSTVASIAGAIVIQLNQLVGSEYNKANYEMDRFVGFWWSENYHMSHQLFITSRGTFVQIFNGSKGIHGVISDYTELPGCQNQRNTTDPGTKQLLHLDESCIGPCNDIYCADADDTVLNSRGESWVQKTITDLTIEHSCWGEKLMLNACVHLELEVVELIAKGNHSQIQKKAITDLTFEHSCWGRKCQVRLST</sequence>